<accession>A0A3R9HIU9</accession>
<reference evidence="1 2" key="1">
    <citation type="submission" date="2018-11" db="EMBL/GenBank/DDBJ databases">
        <title>Species Designations Belie Phenotypic and Genotypic Heterogeneity in Oral Streptococci.</title>
        <authorList>
            <person name="Velsko I."/>
        </authorList>
    </citation>
    <scope>NUCLEOTIDE SEQUENCE [LARGE SCALE GENOMIC DNA]</scope>
    <source>
        <strain evidence="1 2">KLC03</strain>
    </source>
</reference>
<dbReference type="Pfam" id="PF07006">
    <property type="entry name" value="DUF1310"/>
    <property type="match status" value="1"/>
</dbReference>
<protein>
    <recommendedName>
        <fullName evidence="3">DUF1310 family protein</fullName>
    </recommendedName>
</protein>
<evidence type="ECO:0000313" key="1">
    <source>
        <dbReference type="EMBL" id="RSI11743.1"/>
    </source>
</evidence>
<dbReference type="RefSeq" id="WP_125340751.1">
    <property type="nucleotide sequence ID" value="NZ_CP076614.1"/>
</dbReference>
<evidence type="ECO:0000313" key="2">
    <source>
        <dbReference type="Proteomes" id="UP000269317"/>
    </source>
</evidence>
<comment type="caution">
    <text evidence="1">The sequence shown here is derived from an EMBL/GenBank/DDBJ whole genome shotgun (WGS) entry which is preliminary data.</text>
</comment>
<proteinExistence type="predicted"/>
<name>A0A3R9HIU9_STRSA</name>
<dbReference type="EMBL" id="RJML01000002">
    <property type="protein sequence ID" value="RSI11743.1"/>
    <property type="molecule type" value="Genomic_DNA"/>
</dbReference>
<sequence length="128" mass="14356">MKRICVIFLSIITLSSAMFLGGCSMLNSRSEKEEILQISESKKMKKALENFLKGLDPKALTPEGKIKSYEIQKDKLDYNPMGGLNVYIIINGNEVLNIDMTVQEEDTGEYEVVSYGIPQELSELLGED</sequence>
<dbReference type="InterPro" id="IPR010738">
    <property type="entry name" value="DUF1310"/>
</dbReference>
<dbReference type="Proteomes" id="UP000269317">
    <property type="component" value="Unassembled WGS sequence"/>
</dbReference>
<dbReference type="PROSITE" id="PS51257">
    <property type="entry name" value="PROKAR_LIPOPROTEIN"/>
    <property type="match status" value="1"/>
</dbReference>
<gene>
    <name evidence="1" type="ORF">D8887_03425</name>
</gene>
<evidence type="ECO:0008006" key="3">
    <source>
        <dbReference type="Google" id="ProtNLM"/>
    </source>
</evidence>
<organism evidence="1 2">
    <name type="scientific">Streptococcus sanguinis</name>
    <dbReference type="NCBI Taxonomy" id="1305"/>
    <lineage>
        <taxon>Bacteria</taxon>
        <taxon>Bacillati</taxon>
        <taxon>Bacillota</taxon>
        <taxon>Bacilli</taxon>
        <taxon>Lactobacillales</taxon>
        <taxon>Streptococcaceae</taxon>
        <taxon>Streptococcus</taxon>
    </lineage>
</organism>
<dbReference type="AlphaFoldDB" id="A0A3R9HIU9"/>